<reference evidence="7 8" key="1">
    <citation type="submission" date="2022-04" db="EMBL/GenBank/DDBJ databases">
        <title>Positive selection, recombination, and allopatry shape intraspecific diversity of widespread and dominant cyanobacteria.</title>
        <authorList>
            <person name="Wei J."/>
            <person name="Shu W."/>
            <person name="Hu C."/>
        </authorList>
    </citation>
    <scope>NUCLEOTIDE SEQUENCE [LARGE SCALE GENOMIC DNA]</scope>
    <source>
        <strain evidence="7 8">DQ-A4</strain>
    </source>
</reference>
<comment type="caution">
    <text evidence="7">The sequence shown here is derived from an EMBL/GenBank/DDBJ whole genome shotgun (WGS) entry which is preliminary data.</text>
</comment>
<evidence type="ECO:0000313" key="7">
    <source>
        <dbReference type="EMBL" id="MEP0949763.1"/>
    </source>
</evidence>
<dbReference type="PANTHER" id="PTHR43085">
    <property type="entry name" value="HEXOKINASE FAMILY MEMBER"/>
    <property type="match status" value="1"/>
</dbReference>
<evidence type="ECO:0000256" key="5">
    <source>
        <dbReference type="ARBA" id="ARBA00022840"/>
    </source>
</evidence>
<organism evidence="7 8">
    <name type="scientific">Leptolyngbya subtilissima DQ-A4</name>
    <dbReference type="NCBI Taxonomy" id="2933933"/>
    <lineage>
        <taxon>Bacteria</taxon>
        <taxon>Bacillati</taxon>
        <taxon>Cyanobacteriota</taxon>
        <taxon>Cyanophyceae</taxon>
        <taxon>Leptolyngbyales</taxon>
        <taxon>Leptolyngbyaceae</taxon>
        <taxon>Leptolyngbya group</taxon>
        <taxon>Leptolyngbya</taxon>
    </lineage>
</organism>
<keyword evidence="8" id="KW-1185">Reference proteome</keyword>
<evidence type="ECO:0000313" key="8">
    <source>
        <dbReference type="Proteomes" id="UP001482513"/>
    </source>
</evidence>
<evidence type="ECO:0000256" key="4">
    <source>
        <dbReference type="ARBA" id="ARBA00022777"/>
    </source>
</evidence>
<evidence type="ECO:0000256" key="3">
    <source>
        <dbReference type="ARBA" id="ARBA00022741"/>
    </source>
</evidence>
<accession>A0ABV0KAL6</accession>
<keyword evidence="3" id="KW-0547">Nucleotide-binding</keyword>
<dbReference type="Proteomes" id="UP001482513">
    <property type="component" value="Unassembled WGS sequence"/>
</dbReference>
<dbReference type="Gene3D" id="3.40.1190.20">
    <property type="match status" value="1"/>
</dbReference>
<evidence type="ECO:0000259" key="6">
    <source>
        <dbReference type="Pfam" id="PF00294"/>
    </source>
</evidence>
<comment type="similarity">
    <text evidence="1">Belongs to the carbohydrate kinase PfkB family.</text>
</comment>
<evidence type="ECO:0000256" key="2">
    <source>
        <dbReference type="ARBA" id="ARBA00022679"/>
    </source>
</evidence>
<dbReference type="RefSeq" id="WP_190703283.1">
    <property type="nucleotide sequence ID" value="NZ_JAMPKX010000015.1"/>
</dbReference>
<dbReference type="SUPFAM" id="SSF53613">
    <property type="entry name" value="Ribokinase-like"/>
    <property type="match status" value="1"/>
</dbReference>
<dbReference type="GO" id="GO:0016301">
    <property type="term" value="F:kinase activity"/>
    <property type="evidence" value="ECO:0007669"/>
    <property type="project" value="UniProtKB-KW"/>
</dbReference>
<dbReference type="PROSITE" id="PS00583">
    <property type="entry name" value="PFKB_KINASES_1"/>
    <property type="match status" value="1"/>
</dbReference>
<keyword evidence="2" id="KW-0808">Transferase</keyword>
<dbReference type="PROSITE" id="PS00584">
    <property type="entry name" value="PFKB_KINASES_2"/>
    <property type="match status" value="1"/>
</dbReference>
<dbReference type="InterPro" id="IPR050306">
    <property type="entry name" value="PfkB_Carbo_kinase"/>
</dbReference>
<gene>
    <name evidence="7" type="ORF">NC992_23010</name>
</gene>
<evidence type="ECO:0000256" key="1">
    <source>
        <dbReference type="ARBA" id="ARBA00010688"/>
    </source>
</evidence>
<dbReference type="EMBL" id="JAMPKX010000015">
    <property type="protein sequence ID" value="MEP0949763.1"/>
    <property type="molecule type" value="Genomic_DNA"/>
</dbReference>
<dbReference type="InterPro" id="IPR002173">
    <property type="entry name" value="Carboh/pur_kinase_PfkB_CS"/>
</dbReference>
<dbReference type="InterPro" id="IPR029056">
    <property type="entry name" value="Ribokinase-like"/>
</dbReference>
<dbReference type="InterPro" id="IPR011611">
    <property type="entry name" value="PfkB_dom"/>
</dbReference>
<dbReference type="CDD" id="cd01167">
    <property type="entry name" value="bac_FRK"/>
    <property type="match status" value="1"/>
</dbReference>
<sequence length="326" mass="34816">MTEPVICLGECLVDRLFEVGETPGAASSQGTDYPGGAPANVAAAIAKLGTPTRLVSALGEDDLGDWLIEVLQEQGVACQIQRVADMPTRTVLVQRDETGDRQFIGFSAPDPAAFADAYLTPDWIDTVDFSGVKYKVMGTLGLAYPTTASAMERARDKAQQAGAKIVIDLNWRPVFWPEVELAPPKIREFLQIADLLKLSKEEAQWLLDTDSAAEICQQFPQCEAVLLTDGGNGSTCATKQHSVSLPAFDVSSKDTTGAGDAFLAGILHQLCQRGWNVWQDPAEIKAVLRYASAVGALTTLKPGAIAAQPTPQEVDAFLHQQAAASS</sequence>
<keyword evidence="5" id="KW-0067">ATP-binding</keyword>
<keyword evidence="4 7" id="KW-0418">Kinase</keyword>
<feature type="domain" description="Carbohydrate kinase PfkB" evidence="6">
    <location>
        <begin position="5"/>
        <end position="310"/>
    </location>
</feature>
<dbReference type="Pfam" id="PF00294">
    <property type="entry name" value="PfkB"/>
    <property type="match status" value="1"/>
</dbReference>
<dbReference type="PANTHER" id="PTHR43085:SF1">
    <property type="entry name" value="PSEUDOURIDINE KINASE-RELATED"/>
    <property type="match status" value="1"/>
</dbReference>
<proteinExistence type="inferred from homology"/>
<name>A0ABV0KAL6_9CYAN</name>
<protein>
    <submittedName>
        <fullName evidence="7">Carbohydrate kinase</fullName>
    </submittedName>
</protein>